<evidence type="ECO:0000313" key="1">
    <source>
        <dbReference type="EMBL" id="KAJ8058353.1"/>
    </source>
</evidence>
<evidence type="ECO:0000313" key="2">
    <source>
        <dbReference type="Proteomes" id="UP001152300"/>
    </source>
</evidence>
<sequence length="250" mass="28849">MPPTRLEGYRPHWFASETAYFLNFMDNFIIHGGFRERNMDDWAQAIRTMTIEQGRHHPGGALHEQDPWPVRTYTIPSLRAAWRKAKDEREAAYREALDDIMREYDPEGGDSLNVDENKLNDYSLDPSLLSEFEAGLPDEWEKEFEERLAPLRHEWAQEARSAAQEEAAQQAFRHLLHIAPEGTIHPFDLHPLSQEEAAAQLNAILEEPAAGPSQIEASRDLLARMHADRTVETNFWATFEKRFGSRQSPQ</sequence>
<reference evidence="1" key="1">
    <citation type="submission" date="2022-11" db="EMBL/GenBank/DDBJ databases">
        <title>Genome Resource of Sclerotinia nivalis Strain SnTB1, a Plant Pathogen Isolated from American Ginseng.</title>
        <authorList>
            <person name="Fan S."/>
        </authorList>
    </citation>
    <scope>NUCLEOTIDE SEQUENCE</scope>
    <source>
        <strain evidence="1">SnTB1</strain>
    </source>
</reference>
<comment type="caution">
    <text evidence="1">The sequence shown here is derived from an EMBL/GenBank/DDBJ whole genome shotgun (WGS) entry which is preliminary data.</text>
</comment>
<name>A0A9X0DEZ7_9HELO</name>
<dbReference type="AlphaFoldDB" id="A0A9X0DEZ7"/>
<gene>
    <name evidence="1" type="ORF">OCU04_012545</name>
</gene>
<protein>
    <submittedName>
        <fullName evidence="1">Uncharacterized protein</fullName>
    </submittedName>
</protein>
<dbReference type="OrthoDB" id="3551297at2759"/>
<proteinExistence type="predicted"/>
<organism evidence="1 2">
    <name type="scientific">Sclerotinia nivalis</name>
    <dbReference type="NCBI Taxonomy" id="352851"/>
    <lineage>
        <taxon>Eukaryota</taxon>
        <taxon>Fungi</taxon>
        <taxon>Dikarya</taxon>
        <taxon>Ascomycota</taxon>
        <taxon>Pezizomycotina</taxon>
        <taxon>Leotiomycetes</taxon>
        <taxon>Helotiales</taxon>
        <taxon>Sclerotiniaceae</taxon>
        <taxon>Sclerotinia</taxon>
    </lineage>
</organism>
<accession>A0A9X0DEZ7</accession>
<dbReference type="Proteomes" id="UP001152300">
    <property type="component" value="Unassembled WGS sequence"/>
</dbReference>
<dbReference type="EMBL" id="JAPEIS010000016">
    <property type="protein sequence ID" value="KAJ8058353.1"/>
    <property type="molecule type" value="Genomic_DNA"/>
</dbReference>
<keyword evidence="2" id="KW-1185">Reference proteome</keyword>